<sequence length="179" mass="19795">MERWQHHVVEEIVRPFGLWPLEQWILGLRCGIRVRGIVGEHSAKANASAESVEVSLAVGGRREKDLAISGFVRFAQIKQSRKSGYHHLNHHPRHPSSPWSSSSSLSRHSFVSKTSSSRHPPLFEIPAACNFRRDCVSVSSPRPPASPSRSNSCSDLRRSLAASSDDFCSSFEQPASPAT</sequence>
<feature type="compositionally biased region" description="Basic residues" evidence="1">
    <location>
        <begin position="83"/>
        <end position="94"/>
    </location>
</feature>
<reference evidence="3" key="1">
    <citation type="journal article" date="2019" name="Curr. Biol.">
        <title>Genome Sequence of Striga asiatica Provides Insight into the Evolution of Plant Parasitism.</title>
        <authorList>
            <person name="Yoshida S."/>
            <person name="Kim S."/>
            <person name="Wafula E.K."/>
            <person name="Tanskanen J."/>
            <person name="Kim Y.M."/>
            <person name="Honaas L."/>
            <person name="Yang Z."/>
            <person name="Spallek T."/>
            <person name="Conn C.E."/>
            <person name="Ichihashi Y."/>
            <person name="Cheong K."/>
            <person name="Cui S."/>
            <person name="Der J.P."/>
            <person name="Gundlach H."/>
            <person name="Jiao Y."/>
            <person name="Hori C."/>
            <person name="Ishida J.K."/>
            <person name="Kasahara H."/>
            <person name="Kiba T."/>
            <person name="Kim M.S."/>
            <person name="Koo N."/>
            <person name="Laohavisit A."/>
            <person name="Lee Y.H."/>
            <person name="Lumba S."/>
            <person name="McCourt P."/>
            <person name="Mortimer J.C."/>
            <person name="Mutuku J.M."/>
            <person name="Nomura T."/>
            <person name="Sasaki-Sekimoto Y."/>
            <person name="Seto Y."/>
            <person name="Wang Y."/>
            <person name="Wakatake T."/>
            <person name="Sakakibara H."/>
            <person name="Demura T."/>
            <person name="Yamaguchi S."/>
            <person name="Yoneyama K."/>
            <person name="Manabe R.I."/>
            <person name="Nelson D.C."/>
            <person name="Schulman A.H."/>
            <person name="Timko M.P."/>
            <person name="dePamphilis C.W."/>
            <person name="Choi D."/>
            <person name="Shirasu K."/>
        </authorList>
    </citation>
    <scope>NUCLEOTIDE SEQUENCE [LARGE SCALE GENOMIC DNA]</scope>
    <source>
        <strain evidence="3">cv. UVA1</strain>
    </source>
</reference>
<evidence type="ECO:0000313" key="2">
    <source>
        <dbReference type="EMBL" id="GER51153.1"/>
    </source>
</evidence>
<dbReference type="Proteomes" id="UP000325081">
    <property type="component" value="Unassembled WGS sequence"/>
</dbReference>
<organism evidence="2 3">
    <name type="scientific">Striga asiatica</name>
    <name type="common">Asiatic witchweed</name>
    <name type="synonym">Buchnera asiatica</name>
    <dbReference type="NCBI Taxonomy" id="4170"/>
    <lineage>
        <taxon>Eukaryota</taxon>
        <taxon>Viridiplantae</taxon>
        <taxon>Streptophyta</taxon>
        <taxon>Embryophyta</taxon>
        <taxon>Tracheophyta</taxon>
        <taxon>Spermatophyta</taxon>
        <taxon>Magnoliopsida</taxon>
        <taxon>eudicotyledons</taxon>
        <taxon>Gunneridae</taxon>
        <taxon>Pentapetalae</taxon>
        <taxon>asterids</taxon>
        <taxon>lamiids</taxon>
        <taxon>Lamiales</taxon>
        <taxon>Orobanchaceae</taxon>
        <taxon>Buchnereae</taxon>
        <taxon>Striga</taxon>
    </lineage>
</organism>
<keyword evidence="3" id="KW-1185">Reference proteome</keyword>
<comment type="caution">
    <text evidence="2">The sequence shown here is derived from an EMBL/GenBank/DDBJ whole genome shotgun (WGS) entry which is preliminary data.</text>
</comment>
<protein>
    <submittedName>
        <fullName evidence="2">DNA polymerase gamma</fullName>
    </submittedName>
</protein>
<gene>
    <name evidence="2" type="ORF">STAS_28511</name>
</gene>
<feature type="region of interest" description="Disordered" evidence="1">
    <location>
        <begin position="138"/>
        <end position="157"/>
    </location>
</feature>
<dbReference type="EMBL" id="BKCP01009515">
    <property type="protein sequence ID" value="GER51153.1"/>
    <property type="molecule type" value="Genomic_DNA"/>
</dbReference>
<name>A0A5A7R0A6_STRAF</name>
<dbReference type="AlphaFoldDB" id="A0A5A7R0A6"/>
<evidence type="ECO:0000313" key="3">
    <source>
        <dbReference type="Proteomes" id="UP000325081"/>
    </source>
</evidence>
<accession>A0A5A7R0A6</accession>
<evidence type="ECO:0000256" key="1">
    <source>
        <dbReference type="SAM" id="MobiDB-lite"/>
    </source>
</evidence>
<feature type="region of interest" description="Disordered" evidence="1">
    <location>
        <begin position="83"/>
        <end position="104"/>
    </location>
</feature>
<proteinExistence type="predicted"/>